<feature type="region of interest" description="Disordered" evidence="1">
    <location>
        <begin position="178"/>
        <end position="197"/>
    </location>
</feature>
<keyword evidence="4" id="KW-1185">Reference proteome</keyword>
<reference evidence="3" key="2">
    <citation type="submission" date="2021-04" db="EMBL/GenBank/DDBJ databases">
        <authorList>
            <person name="Podell S."/>
        </authorList>
    </citation>
    <scope>NUCLEOTIDE SEQUENCE</scope>
    <source>
        <strain evidence="3">Hildebrandi</strain>
    </source>
</reference>
<dbReference type="InterPro" id="IPR049227">
    <property type="entry name" value="DUF6824"/>
</dbReference>
<evidence type="ECO:0000259" key="2">
    <source>
        <dbReference type="Pfam" id="PF20710"/>
    </source>
</evidence>
<organism evidence="3 4">
    <name type="scientific">Nitzschia inconspicua</name>
    <dbReference type="NCBI Taxonomy" id="303405"/>
    <lineage>
        <taxon>Eukaryota</taxon>
        <taxon>Sar</taxon>
        <taxon>Stramenopiles</taxon>
        <taxon>Ochrophyta</taxon>
        <taxon>Bacillariophyta</taxon>
        <taxon>Bacillariophyceae</taxon>
        <taxon>Bacillariophycidae</taxon>
        <taxon>Bacillariales</taxon>
        <taxon>Bacillariaceae</taxon>
        <taxon>Nitzschia</taxon>
    </lineage>
</organism>
<feature type="compositionally biased region" description="Low complexity" evidence="1">
    <location>
        <begin position="231"/>
        <end position="247"/>
    </location>
</feature>
<feature type="compositionally biased region" description="Polar residues" evidence="1">
    <location>
        <begin position="514"/>
        <end position="523"/>
    </location>
</feature>
<feature type="domain" description="DUF6824" evidence="2">
    <location>
        <begin position="121"/>
        <end position="221"/>
    </location>
</feature>
<evidence type="ECO:0000313" key="4">
    <source>
        <dbReference type="Proteomes" id="UP000693970"/>
    </source>
</evidence>
<comment type="caution">
    <text evidence="3">The sequence shown here is derived from an EMBL/GenBank/DDBJ whole genome shotgun (WGS) entry which is preliminary data.</text>
</comment>
<sequence length="555" mass="60256">MLILPERVFFWNNAIASLFSGEGSAGRFQTTISRPKLERALSKMEDKKRATRRYSSSSSSSSDTDVDPDEGTGVADEVDDCNNRSGHFLQEELLQSEGRYRTIPPPANNDTEIPIRLTNVDVVCGRGFQPDSFQGNLRLHHLVDSYRAQYNKASKKEKGRLVHRVMTEIREIGGRFVQMNSSGDTAPSADSKPRSVNREKSSLFELVNDSAAYNKVSHVFRSKGRIRMSASRSITSMSSSGSGMASSKLEPGDAERDGKSAVRESIPMQTVASSEPLSQNALSHLSNSHPQHWIDQSSSLLAALIQSNPAVISHLPSAIASLIGGQNQSYPQQGSALHLHSQHLSEQQISNVGSIAGSSNVQQQNNPLPKSDQVYNPLLTAIAALVASQQQQHQQQQQQRLQFHPMSPPLTQQQILNPFFSSLLTPNVGGGGFAINPALQANLTMAVLALIQQQQQQQHLLAQSMSSLLMPHAAVSSPFPSFTSTQPQVGMTLAMNQQLFSLMETLARTSSPNIISSAIGSNDRNSRGDGDIQSKSGGNQNSSNNTRDEDGQDGC</sequence>
<feature type="region of interest" description="Disordered" evidence="1">
    <location>
        <begin position="231"/>
        <end position="262"/>
    </location>
</feature>
<dbReference type="OrthoDB" id="48671at2759"/>
<evidence type="ECO:0000256" key="1">
    <source>
        <dbReference type="SAM" id="MobiDB-lite"/>
    </source>
</evidence>
<feature type="compositionally biased region" description="Basic and acidic residues" evidence="1">
    <location>
        <begin position="250"/>
        <end position="262"/>
    </location>
</feature>
<feature type="region of interest" description="Disordered" evidence="1">
    <location>
        <begin position="514"/>
        <end position="555"/>
    </location>
</feature>
<feature type="compositionally biased region" description="Acidic residues" evidence="1">
    <location>
        <begin position="64"/>
        <end position="80"/>
    </location>
</feature>
<name>A0A9K3KL62_9STRA</name>
<feature type="region of interest" description="Disordered" evidence="1">
    <location>
        <begin position="40"/>
        <end position="82"/>
    </location>
</feature>
<protein>
    <recommendedName>
        <fullName evidence="2">DUF6824 domain-containing protein</fullName>
    </recommendedName>
</protein>
<feature type="compositionally biased region" description="Low complexity" evidence="1">
    <location>
        <begin position="533"/>
        <end position="545"/>
    </location>
</feature>
<evidence type="ECO:0000313" key="3">
    <source>
        <dbReference type="EMBL" id="KAG7345758.1"/>
    </source>
</evidence>
<dbReference type="Proteomes" id="UP000693970">
    <property type="component" value="Unassembled WGS sequence"/>
</dbReference>
<gene>
    <name evidence="3" type="ORF">IV203_033289</name>
</gene>
<dbReference type="AlphaFoldDB" id="A0A9K3KL62"/>
<proteinExistence type="predicted"/>
<accession>A0A9K3KL62</accession>
<dbReference type="Pfam" id="PF20710">
    <property type="entry name" value="DUF6824"/>
    <property type="match status" value="1"/>
</dbReference>
<reference evidence="3" key="1">
    <citation type="journal article" date="2021" name="Sci. Rep.">
        <title>Diploid genomic architecture of Nitzschia inconspicua, an elite biomass production diatom.</title>
        <authorList>
            <person name="Oliver A."/>
            <person name="Podell S."/>
            <person name="Pinowska A."/>
            <person name="Traller J.C."/>
            <person name="Smith S.R."/>
            <person name="McClure R."/>
            <person name="Beliaev A."/>
            <person name="Bohutskyi P."/>
            <person name="Hill E.A."/>
            <person name="Rabines A."/>
            <person name="Zheng H."/>
            <person name="Allen L.Z."/>
            <person name="Kuo A."/>
            <person name="Grigoriev I.V."/>
            <person name="Allen A.E."/>
            <person name="Hazlebeck D."/>
            <person name="Allen E.E."/>
        </authorList>
    </citation>
    <scope>NUCLEOTIDE SEQUENCE</scope>
    <source>
        <strain evidence="3">Hildebrandi</strain>
    </source>
</reference>
<dbReference type="EMBL" id="JAGRRH010000022">
    <property type="protein sequence ID" value="KAG7345758.1"/>
    <property type="molecule type" value="Genomic_DNA"/>
</dbReference>